<accession>A0AA87ZQN2</accession>
<keyword evidence="3" id="KW-1185">Reference proteome</keyword>
<proteinExistence type="predicted"/>
<evidence type="ECO:0000256" key="1">
    <source>
        <dbReference type="SAM" id="MobiDB-lite"/>
    </source>
</evidence>
<dbReference type="Proteomes" id="UP001187192">
    <property type="component" value="Unassembled WGS sequence"/>
</dbReference>
<organism evidence="2 3">
    <name type="scientific">Ficus carica</name>
    <name type="common">Common fig</name>
    <dbReference type="NCBI Taxonomy" id="3494"/>
    <lineage>
        <taxon>Eukaryota</taxon>
        <taxon>Viridiplantae</taxon>
        <taxon>Streptophyta</taxon>
        <taxon>Embryophyta</taxon>
        <taxon>Tracheophyta</taxon>
        <taxon>Spermatophyta</taxon>
        <taxon>Magnoliopsida</taxon>
        <taxon>eudicotyledons</taxon>
        <taxon>Gunneridae</taxon>
        <taxon>Pentapetalae</taxon>
        <taxon>rosids</taxon>
        <taxon>fabids</taxon>
        <taxon>Rosales</taxon>
        <taxon>Moraceae</taxon>
        <taxon>Ficeae</taxon>
        <taxon>Ficus</taxon>
    </lineage>
</organism>
<dbReference type="EMBL" id="BTGU01004484">
    <property type="protein sequence ID" value="GMN27861.1"/>
    <property type="molecule type" value="Genomic_DNA"/>
</dbReference>
<comment type="caution">
    <text evidence="2">The sequence shown here is derived from an EMBL/GenBank/DDBJ whole genome shotgun (WGS) entry which is preliminary data.</text>
</comment>
<gene>
    <name evidence="2" type="ORF">TIFTF001_046183</name>
</gene>
<evidence type="ECO:0000313" key="3">
    <source>
        <dbReference type="Proteomes" id="UP001187192"/>
    </source>
</evidence>
<dbReference type="AlphaFoldDB" id="A0AA87ZQN2"/>
<protein>
    <submittedName>
        <fullName evidence="2">Uncharacterized protein</fullName>
    </submittedName>
</protein>
<evidence type="ECO:0000313" key="2">
    <source>
        <dbReference type="EMBL" id="GMN27861.1"/>
    </source>
</evidence>
<sequence>MFMILYLHVYKECNHLRHEGLRNKELYYNVFEKNHVAGAFGFGLVTMGGGSTPSVDFDFSMENSGTHPILEEEIEPTNGERQGPTRRRPDEAGPSRSRGSIGKRKQRDAMDEMTFSAM</sequence>
<reference evidence="2" key="1">
    <citation type="submission" date="2023-07" db="EMBL/GenBank/DDBJ databases">
        <title>draft genome sequence of fig (Ficus carica).</title>
        <authorList>
            <person name="Takahashi T."/>
            <person name="Nishimura K."/>
        </authorList>
    </citation>
    <scope>NUCLEOTIDE SEQUENCE</scope>
</reference>
<feature type="region of interest" description="Disordered" evidence="1">
    <location>
        <begin position="56"/>
        <end position="118"/>
    </location>
</feature>
<name>A0AA87ZQN2_FICCA</name>